<feature type="transmembrane region" description="Helical" evidence="15">
    <location>
        <begin position="988"/>
        <end position="1009"/>
    </location>
</feature>
<evidence type="ECO:0008006" key="23">
    <source>
        <dbReference type="Google" id="ProtNLM"/>
    </source>
</evidence>
<evidence type="ECO:0000256" key="7">
    <source>
        <dbReference type="ARBA" id="ARBA00022989"/>
    </source>
</evidence>
<accession>A0ABD1IX37</accession>
<feature type="region of interest" description="Disordered" evidence="14">
    <location>
        <begin position="924"/>
        <end position="947"/>
    </location>
</feature>
<dbReference type="SMART" id="SM00409">
    <property type="entry name" value="IG"/>
    <property type="match status" value="1"/>
</dbReference>
<dbReference type="InterPro" id="IPR046338">
    <property type="entry name" value="GAIN_dom_sf"/>
</dbReference>
<dbReference type="InterPro" id="IPR003591">
    <property type="entry name" value="Leu-rich_rpt_typical-subtyp"/>
</dbReference>
<feature type="chain" id="PRO_5044848756" description="Adhesion G protein-coupled receptor A3" evidence="16">
    <location>
        <begin position="24"/>
        <end position="1513"/>
    </location>
</feature>
<dbReference type="Pfam" id="PF13895">
    <property type="entry name" value="Ig_2"/>
    <property type="match status" value="1"/>
</dbReference>
<dbReference type="SUPFAM" id="SSF111418">
    <property type="entry name" value="Hormone receptor domain"/>
    <property type="match status" value="1"/>
</dbReference>
<name>A0ABD1IX37_9TELE</name>
<evidence type="ECO:0000256" key="15">
    <source>
        <dbReference type="SAM" id="Phobius"/>
    </source>
</evidence>
<feature type="signal peptide" evidence="16">
    <location>
        <begin position="1"/>
        <end position="23"/>
    </location>
</feature>
<dbReference type="Pfam" id="PF00002">
    <property type="entry name" value="7tm_2"/>
    <property type="match status" value="1"/>
</dbReference>
<dbReference type="InterPro" id="IPR013783">
    <property type="entry name" value="Ig-like_fold"/>
</dbReference>
<dbReference type="InterPro" id="IPR000483">
    <property type="entry name" value="Cys-rich_flank_reg_C"/>
</dbReference>
<dbReference type="SMART" id="SM00369">
    <property type="entry name" value="LRR_TYP"/>
    <property type="match status" value="3"/>
</dbReference>
<feature type="transmembrane region" description="Helical" evidence="15">
    <location>
        <begin position="848"/>
        <end position="868"/>
    </location>
</feature>
<gene>
    <name evidence="21" type="ORF">ACEWY4_025166</name>
</gene>
<dbReference type="InterPro" id="IPR032675">
    <property type="entry name" value="LRR_dom_sf"/>
</dbReference>
<dbReference type="InterPro" id="IPR051963">
    <property type="entry name" value="Adhesion_GPCR_A"/>
</dbReference>
<dbReference type="InterPro" id="IPR000832">
    <property type="entry name" value="GPCR_2_secretin-like"/>
</dbReference>
<evidence type="ECO:0000259" key="17">
    <source>
        <dbReference type="PROSITE" id="PS50221"/>
    </source>
</evidence>
<reference evidence="21 22" key="1">
    <citation type="submission" date="2024-09" db="EMBL/GenBank/DDBJ databases">
        <title>A chromosome-level genome assembly of Gray's grenadier anchovy, Coilia grayii.</title>
        <authorList>
            <person name="Fu Z."/>
        </authorList>
    </citation>
    <scope>NUCLEOTIDE SEQUENCE [LARGE SCALE GENOMIC DNA]</scope>
    <source>
        <strain evidence="21">G4</strain>
        <tissue evidence="21">Muscle</tissue>
    </source>
</reference>
<sequence>MRLVVADLLQLLAICVLWRDGYSASSDCKFYDERSRSAGKGSPSVASADRKVVCSSMELRQVLPPESFPNRTVTLILTNNKIQELKNASFLGLSSLERLDLRSNLISRIEPGAFQGLSSLKRLDLSRNLIGCLSGDIFRGLSSLARLNLTGNVFSSLPPGTFDSLSSLKTLEFQTAYLLCDCNLSWLLRWLKERGVVVKDTRCSYPRLLQGHLITSLTADTLTCDLPLELPSFQMTPSQQQVVFQGDSLPLQCRASLVADDMQVLWYQNGKMVEPNASLGIYIQKSAVHNCSLIASALTISNVQLGSAGSWECRVRTSRGNNTRTVNIMVLDGSAKYCPPERISNNKGEFRWPRTLGGITASLACGRPKGGAGIYVGTPVDEHRAWRHCQRGGVWGEGDYSRCPFEKDVTRILYIINQMPLNLTNAVSTARQLQVYTEEAANFSDKMDVIFVAEMIEKFGKFAEKYKELGDVMVDISSNLMLVDERVLWLAQREARACSRIVESLQKIATLRLTSGAQAYSTMSHNIALEAHVIKAGSFNGMTCTLYQKATPTHTPDRTQLSFKCNITSTLSTLALKNTIVEASLQLPPSLLFSLGASQSDEPIYKLHLLAFRNGKLFPPTGNSTLMADAQKRRSVATPVLLTRIDGAPVRPLVPAVNVTLRRFAQGSDATPALWNFSLAGGQGGWQSEGCRISHHDDNFTTLSCDVLGNYAVLMDLRRAEEVPYTFTPLHPVIYATAIILLLSLLIIIGTYIYHHRRVCVSRKCWHMLVNLCLHIFLSCATFITGINQTRYASVCQAVGIILHYSTLATALWSGVTARNIYKQVTRKAKRYEELDEPPPPPRPMLRFYLIGGGIPIIVCGITAAANIKNYGSQTSAPYCWMAWEPSLGAFFGPLAFIVFVDAVYFLCIVLQLRGHPERRYELKEPANEEQRSLGAVETSPDPATTAAPALENEQSFWAQLLGVAAALGLYLLLWAMGALAVSQDPPARLAFACLFGSVALGLAAFLLSHHGANRRDVRHLWAQSCCPSRVRGPSHRPLALLPGATASTPTPTPRGNGEAVPKVGPTHSSAESCCTNKSAPSLRPSAKLTNLQMEAAQCRPLPPPQAPSTAPNAAALLDNSLTEHSLDNDIKMHVAPLEVQFRPVAPSNVASQSHAGSGPGGGPVAGGGMSNGHAGGVSRHHKNRARAQRASRLTVLREYAYDVPTSVEGATQRRGGHQTRASRRAAYMAYRERHLAQQDSSDASTSLPRRAHARSRPASHSLPLPSNVHTHASNLAHTHSSSLATGLGNGVAVTLASGLGSGLGSSTGLGSVGLEAMGSSPGLGSGGLGGVGSSVLDGANGPVSGVKDLPGMLDPLGSGVVGGGGSGVLGSEVLGSEVLGSGVLDPLGSEILDGGVTSMGSALSNGTLLNMCGGATEGEKDCPRLPPLKDCPHPPPSKDCPRPPLPLLPLELEAQPKAQSYGLNLASAITAGSQKDRPERLQNHNHNPPPLGPDRTASRNIRTGLWKHETTV</sequence>
<dbReference type="InterPro" id="IPR036445">
    <property type="entry name" value="GPCR_2_extracell_dom_sf"/>
</dbReference>
<evidence type="ECO:0000256" key="3">
    <source>
        <dbReference type="ARBA" id="ARBA00022614"/>
    </source>
</evidence>
<keyword evidence="4 15" id="KW-0812">Transmembrane</keyword>
<dbReference type="SMART" id="SM00303">
    <property type="entry name" value="GPS"/>
    <property type="match status" value="1"/>
</dbReference>
<feature type="transmembrane region" description="Helical" evidence="15">
    <location>
        <begin position="888"/>
        <end position="911"/>
    </location>
</feature>
<keyword evidence="3" id="KW-0433">Leucine-rich repeat</keyword>
<keyword evidence="13" id="KW-0393">Immunoglobulin domain</keyword>
<evidence type="ECO:0000256" key="6">
    <source>
        <dbReference type="ARBA" id="ARBA00022737"/>
    </source>
</evidence>
<feature type="region of interest" description="Disordered" evidence="14">
    <location>
        <begin position="1235"/>
        <end position="1270"/>
    </location>
</feature>
<dbReference type="Pfam" id="PF26588">
    <property type="entry name" value="GAIN_ADGRA3"/>
    <property type="match status" value="1"/>
</dbReference>
<dbReference type="Gene3D" id="3.80.10.10">
    <property type="entry name" value="Ribonuclease Inhibitor"/>
    <property type="match status" value="1"/>
</dbReference>
<feature type="domain" description="G-protein coupled receptors family 2 profile 2" evidence="19">
    <location>
        <begin position="730"/>
        <end position="913"/>
    </location>
</feature>
<feature type="compositionally biased region" description="Pro residues" evidence="14">
    <location>
        <begin position="1434"/>
        <end position="1448"/>
    </location>
</feature>
<dbReference type="InterPro" id="IPR007110">
    <property type="entry name" value="Ig-like_dom"/>
</dbReference>
<dbReference type="InterPro" id="IPR000203">
    <property type="entry name" value="GPS"/>
</dbReference>
<evidence type="ECO:0000256" key="2">
    <source>
        <dbReference type="ARBA" id="ARBA00007343"/>
    </source>
</evidence>
<keyword evidence="11" id="KW-0675">Receptor</keyword>
<evidence type="ECO:0000259" key="18">
    <source>
        <dbReference type="PROSITE" id="PS50227"/>
    </source>
</evidence>
<dbReference type="EMBL" id="JBHFQA010000022">
    <property type="protein sequence ID" value="KAL2079422.1"/>
    <property type="molecule type" value="Genomic_DNA"/>
</dbReference>
<keyword evidence="7 15" id="KW-1133">Transmembrane helix</keyword>
<dbReference type="PANTHER" id="PTHR45930:SF2">
    <property type="entry name" value="ADHESION G PROTEIN-COUPLED RECEPTOR A3"/>
    <property type="match status" value="1"/>
</dbReference>
<feature type="compositionally biased region" description="Basic residues" evidence="14">
    <location>
        <begin position="1179"/>
        <end position="1190"/>
    </location>
</feature>
<evidence type="ECO:0000256" key="14">
    <source>
        <dbReference type="SAM" id="MobiDB-lite"/>
    </source>
</evidence>
<proteinExistence type="inferred from homology"/>
<dbReference type="PROSITE" id="PS50835">
    <property type="entry name" value="IG_LIKE"/>
    <property type="match status" value="1"/>
</dbReference>
<dbReference type="InterPro" id="IPR036179">
    <property type="entry name" value="Ig-like_dom_sf"/>
</dbReference>
<dbReference type="PROSITE" id="PS50221">
    <property type="entry name" value="GAIN_B"/>
    <property type="match status" value="1"/>
</dbReference>
<keyword evidence="6" id="KW-0677">Repeat</keyword>
<evidence type="ECO:0000313" key="22">
    <source>
        <dbReference type="Proteomes" id="UP001591681"/>
    </source>
</evidence>
<dbReference type="GO" id="GO:0004930">
    <property type="term" value="F:G protein-coupled receptor activity"/>
    <property type="evidence" value="ECO:0007669"/>
    <property type="project" value="UniProtKB-KW"/>
</dbReference>
<organism evidence="21 22">
    <name type="scientific">Coilia grayii</name>
    <name type="common">Gray's grenadier anchovy</name>
    <dbReference type="NCBI Taxonomy" id="363190"/>
    <lineage>
        <taxon>Eukaryota</taxon>
        <taxon>Metazoa</taxon>
        <taxon>Chordata</taxon>
        <taxon>Craniata</taxon>
        <taxon>Vertebrata</taxon>
        <taxon>Euteleostomi</taxon>
        <taxon>Actinopterygii</taxon>
        <taxon>Neopterygii</taxon>
        <taxon>Teleostei</taxon>
        <taxon>Clupei</taxon>
        <taxon>Clupeiformes</taxon>
        <taxon>Clupeoidei</taxon>
        <taxon>Engraulidae</taxon>
        <taxon>Coilinae</taxon>
        <taxon>Coilia</taxon>
    </lineage>
</organism>
<feature type="region of interest" description="Disordered" evidence="14">
    <location>
        <begin position="1467"/>
        <end position="1513"/>
    </location>
</feature>
<feature type="domain" description="Ig-like" evidence="20">
    <location>
        <begin position="231"/>
        <end position="327"/>
    </location>
</feature>
<dbReference type="InterPro" id="IPR003599">
    <property type="entry name" value="Ig_sub"/>
</dbReference>
<evidence type="ECO:0000256" key="11">
    <source>
        <dbReference type="ARBA" id="ARBA00023170"/>
    </source>
</evidence>
<evidence type="ECO:0000256" key="5">
    <source>
        <dbReference type="ARBA" id="ARBA00022729"/>
    </source>
</evidence>
<dbReference type="PROSITE" id="PS51450">
    <property type="entry name" value="LRR"/>
    <property type="match status" value="1"/>
</dbReference>
<dbReference type="Gene3D" id="2.60.220.50">
    <property type="match status" value="1"/>
</dbReference>
<feature type="compositionally biased region" description="Polar residues" evidence="14">
    <location>
        <begin position="1067"/>
        <end position="1080"/>
    </location>
</feature>
<keyword evidence="8" id="KW-0297">G-protein coupled receptor</keyword>
<dbReference type="PROSITE" id="PS50227">
    <property type="entry name" value="G_PROTEIN_RECEP_F2_3"/>
    <property type="match status" value="1"/>
</dbReference>
<feature type="region of interest" description="Disordered" evidence="14">
    <location>
        <begin position="1148"/>
        <end position="1192"/>
    </location>
</feature>
<feature type="transmembrane region" description="Helical" evidence="15">
    <location>
        <begin position="961"/>
        <end position="982"/>
    </location>
</feature>
<feature type="region of interest" description="Disordered" evidence="14">
    <location>
        <begin position="1044"/>
        <end position="1082"/>
    </location>
</feature>
<evidence type="ECO:0000256" key="13">
    <source>
        <dbReference type="ARBA" id="ARBA00023319"/>
    </source>
</evidence>
<dbReference type="SUPFAM" id="SSF48726">
    <property type="entry name" value="Immunoglobulin"/>
    <property type="match status" value="1"/>
</dbReference>
<comment type="subcellular location">
    <subcellularLocation>
        <location evidence="1">Membrane</location>
        <topology evidence="1">Multi-pass membrane protein</topology>
    </subcellularLocation>
</comment>
<feature type="domain" description="GAIN-B" evidence="17">
    <location>
        <begin position="557"/>
        <end position="721"/>
    </location>
</feature>
<dbReference type="Gene3D" id="2.60.40.10">
    <property type="entry name" value="Immunoglobulins"/>
    <property type="match status" value="1"/>
</dbReference>
<dbReference type="Pfam" id="PF01825">
    <property type="entry name" value="GPS"/>
    <property type="match status" value="1"/>
</dbReference>
<evidence type="ECO:0000256" key="9">
    <source>
        <dbReference type="ARBA" id="ARBA00023136"/>
    </source>
</evidence>
<evidence type="ECO:0000259" key="20">
    <source>
        <dbReference type="PROSITE" id="PS50835"/>
    </source>
</evidence>
<feature type="transmembrane region" description="Helical" evidence="15">
    <location>
        <begin position="766"/>
        <end position="787"/>
    </location>
</feature>
<keyword evidence="12" id="KW-0807">Transducer</keyword>
<keyword evidence="5 16" id="KW-0732">Signal</keyword>
<evidence type="ECO:0000256" key="10">
    <source>
        <dbReference type="ARBA" id="ARBA00023157"/>
    </source>
</evidence>
<evidence type="ECO:0000256" key="12">
    <source>
        <dbReference type="ARBA" id="ARBA00023224"/>
    </source>
</evidence>
<evidence type="ECO:0000259" key="19">
    <source>
        <dbReference type="PROSITE" id="PS50261"/>
    </source>
</evidence>
<feature type="region of interest" description="Disordered" evidence="14">
    <location>
        <begin position="1427"/>
        <end position="1448"/>
    </location>
</feature>
<dbReference type="Gene3D" id="1.20.1070.10">
    <property type="entry name" value="Rhodopsin 7-helix transmembrane proteins"/>
    <property type="match status" value="1"/>
</dbReference>
<evidence type="ECO:0000256" key="1">
    <source>
        <dbReference type="ARBA" id="ARBA00004141"/>
    </source>
</evidence>
<evidence type="ECO:0000256" key="16">
    <source>
        <dbReference type="SAM" id="SignalP"/>
    </source>
</evidence>
<dbReference type="Pfam" id="PF13855">
    <property type="entry name" value="LRR_8"/>
    <property type="match status" value="1"/>
</dbReference>
<dbReference type="InterPro" id="IPR058808">
    <property type="entry name" value="GAIN_ADGRA2/3"/>
</dbReference>
<feature type="transmembrane region" description="Helical" evidence="15">
    <location>
        <begin position="799"/>
        <end position="822"/>
    </location>
</feature>
<dbReference type="PANTHER" id="PTHR45930">
    <property type="entry name" value="G-PROTEIN COUPLED RECEPTOR 124-LIKE PROTEIN"/>
    <property type="match status" value="1"/>
</dbReference>
<dbReference type="FunFam" id="3.80.10.10:FF:000287">
    <property type="entry name" value="adhesion G protein-coupled receptor A3"/>
    <property type="match status" value="1"/>
</dbReference>
<dbReference type="SMART" id="SM00082">
    <property type="entry name" value="LRRCT"/>
    <property type="match status" value="1"/>
</dbReference>
<feature type="domain" description="G-protein coupled receptors family 2 profile 1" evidence="18">
    <location>
        <begin position="312"/>
        <end position="407"/>
    </location>
</feature>
<dbReference type="InterPro" id="IPR057244">
    <property type="entry name" value="GAIN_B"/>
</dbReference>
<keyword evidence="9 15" id="KW-0472">Membrane</keyword>
<evidence type="ECO:0000256" key="4">
    <source>
        <dbReference type="ARBA" id="ARBA00022692"/>
    </source>
</evidence>
<dbReference type="Proteomes" id="UP001591681">
    <property type="component" value="Unassembled WGS sequence"/>
</dbReference>
<evidence type="ECO:0000313" key="21">
    <source>
        <dbReference type="EMBL" id="KAL2079422.1"/>
    </source>
</evidence>
<feature type="compositionally biased region" description="Gly residues" evidence="14">
    <location>
        <begin position="1158"/>
        <end position="1176"/>
    </location>
</feature>
<dbReference type="InterPro" id="IPR001879">
    <property type="entry name" value="GPCR_2_extracellular_dom"/>
</dbReference>
<protein>
    <recommendedName>
        <fullName evidence="23">Adhesion G protein-coupled receptor A3</fullName>
    </recommendedName>
</protein>
<dbReference type="InterPro" id="IPR001611">
    <property type="entry name" value="Leu-rich_rpt"/>
</dbReference>
<comment type="similarity">
    <text evidence="2">Belongs to the G-protein coupled receptor 2 family. Adhesion G-protein coupled receptor (ADGR) subfamily.</text>
</comment>
<evidence type="ECO:0000256" key="8">
    <source>
        <dbReference type="ARBA" id="ARBA00023040"/>
    </source>
</evidence>
<comment type="caution">
    <text evidence="21">The sequence shown here is derived from an EMBL/GenBank/DDBJ whole genome shotgun (WGS) entry which is preliminary data.</text>
</comment>
<dbReference type="PROSITE" id="PS50261">
    <property type="entry name" value="G_PROTEIN_RECEP_F2_4"/>
    <property type="match status" value="1"/>
</dbReference>
<feature type="transmembrane region" description="Helical" evidence="15">
    <location>
        <begin position="733"/>
        <end position="754"/>
    </location>
</feature>
<dbReference type="InterPro" id="IPR017981">
    <property type="entry name" value="GPCR_2-like_7TM"/>
</dbReference>
<keyword evidence="10" id="KW-1015">Disulfide bond</keyword>
<dbReference type="SUPFAM" id="SSF52058">
    <property type="entry name" value="L domain-like"/>
    <property type="match status" value="1"/>
</dbReference>
<dbReference type="GO" id="GO:0016020">
    <property type="term" value="C:membrane"/>
    <property type="evidence" value="ECO:0007669"/>
    <property type="project" value="UniProtKB-SubCell"/>
</dbReference>
<keyword evidence="22" id="KW-1185">Reference proteome</keyword>